<comment type="caution">
    <text evidence="2">The sequence shown here is derived from an EMBL/GenBank/DDBJ whole genome shotgun (WGS) entry which is preliminary data.</text>
</comment>
<keyword evidence="3" id="KW-1185">Reference proteome</keyword>
<gene>
    <name evidence="2" type="ORF">N7G274_002592</name>
</gene>
<reference evidence="2 3" key="1">
    <citation type="submission" date="2024-09" db="EMBL/GenBank/DDBJ databases">
        <title>Rethinking Asexuality: The Enigmatic Case of Functional Sexual Genes in Lepraria (Stereocaulaceae).</title>
        <authorList>
            <person name="Doellman M."/>
            <person name="Sun Y."/>
            <person name="Barcenas-Pena A."/>
            <person name="Lumbsch H.T."/>
            <person name="Grewe F."/>
        </authorList>
    </citation>
    <scope>NUCLEOTIDE SEQUENCE [LARGE SCALE GENOMIC DNA]</scope>
    <source>
        <strain evidence="2 3">Mercado 3170</strain>
    </source>
</reference>
<dbReference type="EMBL" id="JBEFKJ010000008">
    <property type="protein sequence ID" value="KAL2044817.1"/>
    <property type="molecule type" value="Genomic_DNA"/>
</dbReference>
<dbReference type="Proteomes" id="UP001590950">
    <property type="component" value="Unassembled WGS sequence"/>
</dbReference>
<evidence type="ECO:0000313" key="2">
    <source>
        <dbReference type="EMBL" id="KAL2044817.1"/>
    </source>
</evidence>
<organism evidence="2 3">
    <name type="scientific">Stereocaulon virgatum</name>
    <dbReference type="NCBI Taxonomy" id="373712"/>
    <lineage>
        <taxon>Eukaryota</taxon>
        <taxon>Fungi</taxon>
        <taxon>Dikarya</taxon>
        <taxon>Ascomycota</taxon>
        <taxon>Pezizomycotina</taxon>
        <taxon>Lecanoromycetes</taxon>
        <taxon>OSLEUM clade</taxon>
        <taxon>Lecanoromycetidae</taxon>
        <taxon>Lecanorales</taxon>
        <taxon>Lecanorineae</taxon>
        <taxon>Stereocaulaceae</taxon>
        <taxon>Stereocaulon</taxon>
    </lineage>
</organism>
<sequence length="464" mass="53158">MDVGAGAFFQKTFHRFLGLPRIVSGLLRRSRVPLRSSLEDGLGEGPFNKDHREYSEERRQSNSPQPAPNRTRTVSSTQANRIEAVKEPGQVFSEDDDIPYADGPGRILLHEDGPKDCLSMLLTEDMVSRIRSAGKERRALEQVERLEQDADLELKDAEVQVGTFHLVLEEARDEEETRRFELEQKGYEKRLGRARRRWEAISKELDCLKLSEKRSRSQLQDMLEHILEHAGLVDLMSLEPQEIEEETLSECGSSDSVKSESTAPSCGELLRRTIHEDFTNAKWAYIEAEKRFDDRQYYYEDQLQQYKEYAEGRQASVTRTMFDGDLFVEINQLTRNLIEAEDQLNAARVHAKALGLPDQWEQMLNGIIDPGTDGYRESEEAAVIAAIDRDRIEKWSQDVSESQDFPDFDACKDKDIDEWDAESVGASDSCSVVDYMGYRPKIAEWQDSCRLLRDERTEGTQAAV</sequence>
<accession>A0ABR4AG88</accession>
<proteinExistence type="predicted"/>
<evidence type="ECO:0000256" key="1">
    <source>
        <dbReference type="SAM" id="MobiDB-lite"/>
    </source>
</evidence>
<feature type="compositionally biased region" description="Polar residues" evidence="1">
    <location>
        <begin position="61"/>
        <end position="80"/>
    </location>
</feature>
<evidence type="ECO:0000313" key="3">
    <source>
        <dbReference type="Proteomes" id="UP001590950"/>
    </source>
</evidence>
<feature type="region of interest" description="Disordered" evidence="1">
    <location>
        <begin position="37"/>
        <end position="97"/>
    </location>
</feature>
<name>A0ABR4AG88_9LECA</name>
<protein>
    <submittedName>
        <fullName evidence="2">Uncharacterized protein</fullName>
    </submittedName>
</protein>
<feature type="compositionally biased region" description="Basic and acidic residues" evidence="1">
    <location>
        <begin position="47"/>
        <end position="60"/>
    </location>
</feature>